<reference evidence="1 2" key="1">
    <citation type="submission" date="2024-09" db="EMBL/GenBank/DDBJ databases">
        <authorList>
            <person name="Sun Q."/>
            <person name="Mori K."/>
        </authorList>
    </citation>
    <scope>NUCLEOTIDE SEQUENCE [LARGE SCALE GENOMIC DNA]</scope>
    <source>
        <strain evidence="1 2">CECT 7682</strain>
    </source>
</reference>
<proteinExistence type="predicted"/>
<accession>A0ABV5J3P1</accession>
<evidence type="ECO:0008006" key="3">
    <source>
        <dbReference type="Google" id="ProtNLM"/>
    </source>
</evidence>
<gene>
    <name evidence="1" type="ORF">ACFFUR_06515</name>
</gene>
<protein>
    <recommendedName>
        <fullName evidence="3">Transposase</fullName>
    </recommendedName>
</protein>
<name>A0ABV5J3P1_9BACT</name>
<evidence type="ECO:0000313" key="2">
    <source>
        <dbReference type="Proteomes" id="UP001589654"/>
    </source>
</evidence>
<organism evidence="1 2">
    <name type="scientific">Echinicola jeungdonensis</name>
    <dbReference type="NCBI Taxonomy" id="709343"/>
    <lineage>
        <taxon>Bacteria</taxon>
        <taxon>Pseudomonadati</taxon>
        <taxon>Bacteroidota</taxon>
        <taxon>Cytophagia</taxon>
        <taxon>Cytophagales</taxon>
        <taxon>Cyclobacteriaceae</taxon>
        <taxon>Echinicola</taxon>
    </lineage>
</organism>
<evidence type="ECO:0000313" key="1">
    <source>
        <dbReference type="EMBL" id="MFB9211449.1"/>
    </source>
</evidence>
<dbReference type="EMBL" id="JBHMEW010000049">
    <property type="protein sequence ID" value="MFB9211449.1"/>
    <property type="molecule type" value="Genomic_DNA"/>
</dbReference>
<dbReference type="Proteomes" id="UP001589654">
    <property type="component" value="Unassembled WGS sequence"/>
</dbReference>
<sequence length="75" mass="8592">MYYSGSPAEFLIYALGFKLFTHFSIDMGEECPKNLSATKKDRISISAVISQLESLRQGTNHFEFKKWCGYPVFES</sequence>
<keyword evidence="2" id="KW-1185">Reference proteome</keyword>
<comment type="caution">
    <text evidence="1">The sequence shown here is derived from an EMBL/GenBank/DDBJ whole genome shotgun (WGS) entry which is preliminary data.</text>
</comment>
<dbReference type="RefSeq" id="WP_379945380.1">
    <property type="nucleotide sequence ID" value="NZ_JBHMEW010000049.1"/>
</dbReference>